<organism evidence="1 2">
    <name type="scientific">Streptomyces albospinus</name>
    <dbReference type="NCBI Taxonomy" id="285515"/>
    <lineage>
        <taxon>Bacteria</taxon>
        <taxon>Bacillati</taxon>
        <taxon>Actinomycetota</taxon>
        <taxon>Actinomycetes</taxon>
        <taxon>Kitasatosporales</taxon>
        <taxon>Streptomycetaceae</taxon>
        <taxon>Streptomyces</taxon>
    </lineage>
</organism>
<dbReference type="EMBL" id="BMRP01000012">
    <property type="protein sequence ID" value="GGU68852.1"/>
    <property type="molecule type" value="Genomic_DNA"/>
</dbReference>
<sequence>MDLTALQERTRRCRRGAAEASHAVPAHPVVFDLLEAGGQVLFAASGSGLAAGAGDRRKVAACGATDWEWALSDGSQTGKYVAATFVVRSSLSEQLLRDRNTSRLHAKLHEG</sequence>
<proteinExistence type="predicted"/>
<evidence type="ECO:0000313" key="1">
    <source>
        <dbReference type="EMBL" id="GGU68852.1"/>
    </source>
</evidence>
<keyword evidence="2" id="KW-1185">Reference proteome</keyword>
<name>A0ABQ2V4Y7_9ACTN</name>
<dbReference type="Proteomes" id="UP000654471">
    <property type="component" value="Unassembled WGS sequence"/>
</dbReference>
<comment type="caution">
    <text evidence="1">The sequence shown here is derived from an EMBL/GenBank/DDBJ whole genome shotgun (WGS) entry which is preliminary data.</text>
</comment>
<gene>
    <name evidence="1" type="ORF">GCM10010211_37860</name>
</gene>
<accession>A0ABQ2V4Y7</accession>
<reference evidence="2" key="1">
    <citation type="journal article" date="2019" name="Int. J. Syst. Evol. Microbiol.">
        <title>The Global Catalogue of Microorganisms (GCM) 10K type strain sequencing project: providing services to taxonomists for standard genome sequencing and annotation.</title>
        <authorList>
            <consortium name="The Broad Institute Genomics Platform"/>
            <consortium name="The Broad Institute Genome Sequencing Center for Infectious Disease"/>
            <person name="Wu L."/>
            <person name="Ma J."/>
        </authorList>
    </citation>
    <scope>NUCLEOTIDE SEQUENCE [LARGE SCALE GENOMIC DNA]</scope>
    <source>
        <strain evidence="2">JCM 3399</strain>
    </source>
</reference>
<protein>
    <submittedName>
        <fullName evidence="1">Uncharacterized protein</fullName>
    </submittedName>
</protein>
<evidence type="ECO:0000313" key="2">
    <source>
        <dbReference type="Proteomes" id="UP000654471"/>
    </source>
</evidence>